<dbReference type="SMART" id="SM00881">
    <property type="entry name" value="CoA_binding"/>
    <property type="match status" value="1"/>
</dbReference>
<name>A0A9W3K944_BURCE</name>
<dbReference type="GO" id="GO:0005524">
    <property type="term" value="F:ATP binding"/>
    <property type="evidence" value="ECO:0007669"/>
    <property type="project" value="InterPro"/>
</dbReference>
<dbReference type="InterPro" id="IPR013815">
    <property type="entry name" value="ATP_grasp_subdomain_1"/>
</dbReference>
<dbReference type="SUPFAM" id="SSF56059">
    <property type="entry name" value="Glutathione synthetase ATP-binding domain-like"/>
    <property type="match status" value="1"/>
</dbReference>
<feature type="domain" description="CoA-binding" evidence="1">
    <location>
        <begin position="11"/>
        <end position="106"/>
    </location>
</feature>
<dbReference type="InterPro" id="IPR036291">
    <property type="entry name" value="NAD(P)-bd_dom_sf"/>
</dbReference>
<evidence type="ECO:0000313" key="2">
    <source>
        <dbReference type="EMBL" id="AFQ51112.1"/>
    </source>
</evidence>
<dbReference type="Gene3D" id="3.40.50.261">
    <property type="entry name" value="Succinyl-CoA synthetase domains"/>
    <property type="match status" value="2"/>
</dbReference>
<accession>A0A9W3K944</accession>
<dbReference type="PANTHER" id="PTHR42793">
    <property type="entry name" value="COA BINDING DOMAIN CONTAINING PROTEIN"/>
    <property type="match status" value="1"/>
</dbReference>
<dbReference type="InterPro" id="IPR003781">
    <property type="entry name" value="CoA-bd"/>
</dbReference>
<dbReference type="Gene3D" id="3.30.1490.20">
    <property type="entry name" value="ATP-grasp fold, A domain"/>
    <property type="match status" value="1"/>
</dbReference>
<dbReference type="Pfam" id="PF13380">
    <property type="entry name" value="CoA_binding_2"/>
    <property type="match status" value="1"/>
</dbReference>
<dbReference type="KEGG" id="bct:GEM_4723"/>
<dbReference type="Proteomes" id="UP000032866">
    <property type="component" value="Chromosome 2"/>
</dbReference>
<dbReference type="EMBL" id="CP003775">
    <property type="protein sequence ID" value="AFQ51112.1"/>
    <property type="molecule type" value="Genomic_DNA"/>
</dbReference>
<evidence type="ECO:0000313" key="3">
    <source>
        <dbReference type="Proteomes" id="UP000032866"/>
    </source>
</evidence>
<organism evidence="2 3">
    <name type="scientific">Burkholderia cepacia GG4</name>
    <dbReference type="NCBI Taxonomy" id="1009846"/>
    <lineage>
        <taxon>Bacteria</taxon>
        <taxon>Pseudomonadati</taxon>
        <taxon>Pseudomonadota</taxon>
        <taxon>Betaproteobacteria</taxon>
        <taxon>Burkholderiales</taxon>
        <taxon>Burkholderiaceae</taxon>
        <taxon>Burkholderia</taxon>
        <taxon>Burkholderia cepacia complex</taxon>
    </lineage>
</organism>
<reference evidence="2 3" key="1">
    <citation type="journal article" date="2012" name="J. Bacteriol.">
        <title>Complete Genome Sequence of Burkholderia sp. Strain GG4, a Betaproteobacterium That Reduces 3-Oxo-N-Acylhomoserine Lactones and Produces Different N-Acylhomoserine Lactones.</title>
        <authorList>
            <person name="Hong K.W."/>
            <person name="Koh C.L."/>
            <person name="Sam C.K."/>
            <person name="Yin W.F."/>
            <person name="Chan K.G."/>
        </authorList>
    </citation>
    <scope>NUCLEOTIDE SEQUENCE [LARGE SCALE GENOMIC DNA]</scope>
    <source>
        <strain evidence="2 3">GG4</strain>
    </source>
</reference>
<dbReference type="Pfam" id="PF13607">
    <property type="entry name" value="Succ_CoA_lig"/>
    <property type="match status" value="1"/>
</dbReference>
<evidence type="ECO:0000259" key="1">
    <source>
        <dbReference type="SMART" id="SM00881"/>
    </source>
</evidence>
<proteinExistence type="predicted"/>
<dbReference type="RefSeq" id="WP_014899875.1">
    <property type="nucleotide sequence ID" value="NC_018514.1"/>
</dbReference>
<gene>
    <name evidence="2" type="ORF">GEM_4723</name>
</gene>
<sequence>MSNIAHSLQPLLAPASIALVGVSPQADATGNDMLLELRQSGYAGTIYFVNPKYDQIDGVRCYATLAELPGIPDLTVLAVGNARLEVLVDEAIRSGTRALVLFGSAHLEEEHGCESKLVDRIRAKARQAGIPVCGANCMGYYNLDQSLRVFPQFLPRRLVSGNVAYISQSGSALTALLWNNSKLRFNLAVSSGQEIVTTAADYLDYALDMPTTRVVAMFLEAIRDPDKFARALEKANAKEIPVVVLKVGRTEASAALALSHTGAVAGNDAVYQALFARYGVAVVETLDELAATAALFSMPNRVAAGGVAAILDSGGERELLVDVAEKMDVPFASISEETRDVLRNELDPGLEPINPLDAWGTGRDYERIFSNCFSALVRDPATSVGVLVADVTSGFWLHEGFARVCRSLAYRSDKPIVLVTNHVGTETQDLAMRLVDQGVCVLDGTKPALLALKHAMAYRDFLHRAYDTLPDPVEPTIKARWRHRLAAGGTLGEAEGLSLLADYGISVQRSMHAESVEAALDGSDSLGYPVVLKTAMPDILHKSDVGGVALNLRDREAVRDAYLNISGRLGPKVLVGAMAEGSVELAIGVLQDEQFGSVVMVAAGGIFIELLRDRAVRLAPFGVTTAHAMLDSLACRPLLDGLRGAQACDVGKLALALSRVSLLAHDLGDLIGEMDINPIKVSHRGCIAVDALVTPKHTPVDHREEAREVV</sequence>
<dbReference type="Pfam" id="PF13549">
    <property type="entry name" value="ATP-grasp_5"/>
    <property type="match status" value="1"/>
</dbReference>
<dbReference type="InterPro" id="IPR016102">
    <property type="entry name" value="Succinyl-CoA_synth-like"/>
</dbReference>
<protein>
    <submittedName>
        <fullName evidence="2">Acetyl-CoA synthetase, putative</fullName>
    </submittedName>
</protein>
<dbReference type="Gene3D" id="3.40.50.720">
    <property type="entry name" value="NAD(P)-binding Rossmann-like Domain"/>
    <property type="match status" value="1"/>
</dbReference>
<dbReference type="SUPFAM" id="SSF51735">
    <property type="entry name" value="NAD(P)-binding Rossmann-fold domains"/>
    <property type="match status" value="1"/>
</dbReference>
<dbReference type="SUPFAM" id="SSF52210">
    <property type="entry name" value="Succinyl-CoA synthetase domains"/>
    <property type="match status" value="2"/>
</dbReference>
<dbReference type="InterPro" id="IPR032875">
    <property type="entry name" value="Succ_CoA_lig_flav_dom"/>
</dbReference>
<dbReference type="PANTHER" id="PTHR42793:SF1">
    <property type="entry name" value="PEPTIDYL-LYSINE N-ACETYLTRANSFERASE PATZ"/>
    <property type="match status" value="1"/>
</dbReference>
<dbReference type="AlphaFoldDB" id="A0A9W3K944"/>
<dbReference type="Gene3D" id="3.30.470.20">
    <property type="entry name" value="ATP-grasp fold, B domain"/>
    <property type="match status" value="1"/>
</dbReference>